<protein>
    <submittedName>
        <fullName evidence="1">DUF4265 domain-containing protein</fullName>
    </submittedName>
</protein>
<gene>
    <name evidence="1" type="ORF">ACFFHU_09520</name>
</gene>
<dbReference type="InterPro" id="IPR025361">
    <property type="entry name" value="DUF4265"/>
</dbReference>
<name>A0ABV6NWE5_9ACTN</name>
<reference evidence="1 2" key="1">
    <citation type="submission" date="2024-09" db="EMBL/GenBank/DDBJ databases">
        <authorList>
            <person name="Sun Q."/>
            <person name="Mori K."/>
        </authorList>
    </citation>
    <scope>NUCLEOTIDE SEQUENCE [LARGE SCALE GENOMIC DNA]</scope>
    <source>
        <strain evidence="1 2">TBRC 2205</strain>
    </source>
</reference>
<proteinExistence type="predicted"/>
<dbReference type="EMBL" id="JBHLUE010000005">
    <property type="protein sequence ID" value="MFC0564378.1"/>
    <property type="molecule type" value="Genomic_DNA"/>
</dbReference>
<evidence type="ECO:0000313" key="1">
    <source>
        <dbReference type="EMBL" id="MFC0564378.1"/>
    </source>
</evidence>
<keyword evidence="2" id="KW-1185">Reference proteome</keyword>
<organism evidence="1 2">
    <name type="scientific">Plantactinospora siamensis</name>
    <dbReference type="NCBI Taxonomy" id="555372"/>
    <lineage>
        <taxon>Bacteria</taxon>
        <taxon>Bacillati</taxon>
        <taxon>Actinomycetota</taxon>
        <taxon>Actinomycetes</taxon>
        <taxon>Micromonosporales</taxon>
        <taxon>Micromonosporaceae</taxon>
        <taxon>Plantactinospora</taxon>
    </lineage>
</organism>
<sequence length="164" mass="18574">MSVTKYIVHESPVGRTSSNYLAMVNLEPYGFAGSLEQIWLRPLDGNGYEVSCIPFRVYGLALNDVVRLDSEGKQIIEVLRPSGHRVFRVFLAPSLSVSESYEMRNSITRAIIDDALKSEWSGDRHVAIDVPLGREVGRVWPAIEHVAAEEKVYWEWGDVEPFHQ</sequence>
<dbReference type="RefSeq" id="WP_377352481.1">
    <property type="nucleotide sequence ID" value="NZ_JBHMEF010000015.1"/>
</dbReference>
<accession>A0ABV6NWE5</accession>
<dbReference type="Pfam" id="PF14085">
    <property type="entry name" value="DUF4265"/>
    <property type="match status" value="1"/>
</dbReference>
<comment type="caution">
    <text evidence="1">The sequence shown here is derived from an EMBL/GenBank/DDBJ whole genome shotgun (WGS) entry which is preliminary data.</text>
</comment>
<evidence type="ECO:0000313" key="2">
    <source>
        <dbReference type="Proteomes" id="UP001589894"/>
    </source>
</evidence>
<dbReference type="Proteomes" id="UP001589894">
    <property type="component" value="Unassembled WGS sequence"/>
</dbReference>